<keyword evidence="2" id="KW-0479">Metal-binding</keyword>
<evidence type="ECO:0000256" key="6">
    <source>
        <dbReference type="ARBA" id="ARBA00023004"/>
    </source>
</evidence>
<dbReference type="EMBL" id="JFHC01000003">
    <property type="protein sequence ID" value="KDR44191.1"/>
    <property type="molecule type" value="Genomic_DNA"/>
</dbReference>
<protein>
    <submittedName>
        <fullName evidence="8">Proline dioxygenase</fullName>
    </submittedName>
</protein>
<proteinExistence type="predicted"/>
<dbReference type="GO" id="GO:0004656">
    <property type="term" value="F:procollagen-proline 4-dioxygenase activity"/>
    <property type="evidence" value="ECO:0007669"/>
    <property type="project" value="TreeGrafter"/>
</dbReference>
<dbReference type="PROSITE" id="PS51471">
    <property type="entry name" value="FE2OG_OXY"/>
    <property type="match status" value="1"/>
</dbReference>
<dbReference type="Pfam" id="PF13640">
    <property type="entry name" value="2OG-FeII_Oxy_3"/>
    <property type="match status" value="1"/>
</dbReference>
<comment type="cofactor">
    <cofactor evidence="1">
        <name>L-ascorbate</name>
        <dbReference type="ChEBI" id="CHEBI:38290"/>
    </cofactor>
</comment>
<dbReference type="PANTHER" id="PTHR10869">
    <property type="entry name" value="PROLYL 4-HYDROXYLASE ALPHA SUBUNIT"/>
    <property type="match status" value="1"/>
</dbReference>
<evidence type="ECO:0000256" key="3">
    <source>
        <dbReference type="ARBA" id="ARBA00022896"/>
    </source>
</evidence>
<dbReference type="Gene3D" id="2.60.120.620">
    <property type="entry name" value="q2cbj1_9rhob like domain"/>
    <property type="match status" value="1"/>
</dbReference>
<organism evidence="8 9">
    <name type="scientific">Caballeronia glathei</name>
    <dbReference type="NCBI Taxonomy" id="60547"/>
    <lineage>
        <taxon>Bacteria</taxon>
        <taxon>Pseudomonadati</taxon>
        <taxon>Pseudomonadota</taxon>
        <taxon>Betaproteobacteria</taxon>
        <taxon>Burkholderiales</taxon>
        <taxon>Burkholderiaceae</taxon>
        <taxon>Caballeronia</taxon>
    </lineage>
</organism>
<evidence type="ECO:0000259" key="7">
    <source>
        <dbReference type="PROSITE" id="PS51471"/>
    </source>
</evidence>
<keyword evidence="5" id="KW-0560">Oxidoreductase</keyword>
<dbReference type="STRING" id="60547.GCA_000751215_04312"/>
<dbReference type="InterPro" id="IPR006620">
    <property type="entry name" value="Pro_4_hyd_alph"/>
</dbReference>
<dbReference type="InterPro" id="IPR005123">
    <property type="entry name" value="Oxoglu/Fe-dep_dioxygenase_dom"/>
</dbReference>
<keyword evidence="4 8" id="KW-0223">Dioxygenase</keyword>
<dbReference type="GO" id="GO:0031418">
    <property type="term" value="F:L-ascorbic acid binding"/>
    <property type="evidence" value="ECO:0007669"/>
    <property type="project" value="UniProtKB-KW"/>
</dbReference>
<name>A0A069Q348_9BURK</name>
<dbReference type="GO" id="GO:0005506">
    <property type="term" value="F:iron ion binding"/>
    <property type="evidence" value="ECO:0007669"/>
    <property type="project" value="InterPro"/>
</dbReference>
<dbReference type="Proteomes" id="UP000027466">
    <property type="component" value="Unassembled WGS sequence"/>
</dbReference>
<dbReference type="InterPro" id="IPR044862">
    <property type="entry name" value="Pro_4_hyd_alph_FE2OG_OXY"/>
</dbReference>
<gene>
    <name evidence="8" type="ORF">BG61_19190</name>
</gene>
<evidence type="ECO:0000256" key="1">
    <source>
        <dbReference type="ARBA" id="ARBA00001961"/>
    </source>
</evidence>
<evidence type="ECO:0000256" key="2">
    <source>
        <dbReference type="ARBA" id="ARBA00022723"/>
    </source>
</evidence>
<evidence type="ECO:0000256" key="4">
    <source>
        <dbReference type="ARBA" id="ARBA00022964"/>
    </source>
</evidence>
<reference evidence="8 9" key="1">
    <citation type="submission" date="2014-03" db="EMBL/GenBank/DDBJ databases">
        <title>Draft Genome Sequences of Four Burkholderia Strains.</title>
        <authorList>
            <person name="Liu X.Y."/>
            <person name="Li C.X."/>
            <person name="Xu J.H."/>
        </authorList>
    </citation>
    <scope>NUCLEOTIDE SEQUENCE [LARGE SCALE GENOMIC DNA]</scope>
    <source>
        <strain evidence="8 9">DSM 50014</strain>
    </source>
</reference>
<evidence type="ECO:0000256" key="5">
    <source>
        <dbReference type="ARBA" id="ARBA00023002"/>
    </source>
</evidence>
<keyword evidence="6" id="KW-0408">Iron</keyword>
<sequence>MIVNFPQDVRDWLVAHLERGTPPATITAQLEAQNVPAVLAAAIVDTVAHAVARGAPPPAGQLHVDETPVAAAPFRHEEPLHLGRAPVLDAGDRRVQVLARLERPAVALLSGLLDARECAALIALARPRLDAVRVVDPQSGEDVIAEHRSSEGMFFRPLETPLVERIERRIEKLTGIPLAHGEGIQVLRYRPGAQSTPHFDFLLPANAANRESIERSGQRISTMVMYLNDVESGGETAFTEAGLSVTAREGNAVYFQYGNRLGQSDHASVHAGSPVLAGEKWIATKWLRARRFVPRA</sequence>
<dbReference type="SMART" id="SM00702">
    <property type="entry name" value="P4Hc"/>
    <property type="match status" value="1"/>
</dbReference>
<keyword evidence="3" id="KW-0847">Vitamin C</keyword>
<dbReference type="AlphaFoldDB" id="A0A069Q348"/>
<evidence type="ECO:0000313" key="9">
    <source>
        <dbReference type="Proteomes" id="UP000027466"/>
    </source>
</evidence>
<feature type="domain" description="Fe2OG dioxygenase" evidence="7">
    <location>
        <begin position="180"/>
        <end position="289"/>
    </location>
</feature>
<accession>A0A069Q348</accession>
<comment type="caution">
    <text evidence="8">The sequence shown here is derived from an EMBL/GenBank/DDBJ whole genome shotgun (WGS) entry which is preliminary data.</text>
</comment>
<evidence type="ECO:0000313" key="8">
    <source>
        <dbReference type="EMBL" id="KDR44191.1"/>
    </source>
</evidence>
<dbReference type="InterPro" id="IPR045054">
    <property type="entry name" value="P4HA-like"/>
</dbReference>
<dbReference type="RefSeq" id="WP_035935097.1">
    <property type="nucleotide sequence ID" value="NZ_CADFFX010000002.1"/>
</dbReference>
<dbReference type="PANTHER" id="PTHR10869:SF246">
    <property type="entry name" value="TRANSMEMBRANE PROLYL 4-HYDROXYLASE"/>
    <property type="match status" value="1"/>
</dbReference>
<keyword evidence="9" id="KW-1185">Reference proteome</keyword>